<dbReference type="KEGG" id="rgi:RGI145_11410"/>
<evidence type="ECO:0000313" key="1">
    <source>
        <dbReference type="EMBL" id="APT57619.1"/>
    </source>
</evidence>
<dbReference type="STRING" id="257708.RGI145_11410"/>
<name>A0A1L7AG03_9PROT</name>
<accession>A0A1L7AG03</accession>
<dbReference type="EMBL" id="CP015583">
    <property type="protein sequence ID" value="APT57619.1"/>
    <property type="molecule type" value="Genomic_DNA"/>
</dbReference>
<dbReference type="Proteomes" id="UP000185494">
    <property type="component" value="Chromosome 1"/>
</dbReference>
<sequence>MGGLFSVPKPVVVATPALPQQAAADASAGAANAAAADARQDDAARRRRGLAGTVATSDRGVLSPLPALPAAARKTLLGE</sequence>
<protein>
    <submittedName>
        <fullName evidence="1">Uncharacterized protein</fullName>
    </submittedName>
</protein>
<dbReference type="RefSeq" id="WP_075798444.1">
    <property type="nucleotide sequence ID" value="NZ_CP015583.1"/>
</dbReference>
<proteinExistence type="predicted"/>
<dbReference type="AlphaFoldDB" id="A0A1L7AG03"/>
<organism evidence="1 2">
    <name type="scientific">Roseomonas gilardii</name>
    <dbReference type="NCBI Taxonomy" id="257708"/>
    <lineage>
        <taxon>Bacteria</taxon>
        <taxon>Pseudomonadati</taxon>
        <taxon>Pseudomonadota</taxon>
        <taxon>Alphaproteobacteria</taxon>
        <taxon>Acetobacterales</taxon>
        <taxon>Roseomonadaceae</taxon>
        <taxon>Roseomonas</taxon>
    </lineage>
</organism>
<gene>
    <name evidence="1" type="ORF">RGI145_11410</name>
</gene>
<evidence type="ECO:0000313" key="2">
    <source>
        <dbReference type="Proteomes" id="UP000185494"/>
    </source>
</evidence>
<reference evidence="1 2" key="1">
    <citation type="submission" date="2016-05" db="EMBL/GenBank/DDBJ databases">
        <title>Complete Genome and Methylome Analysis of Psychrotrophic Bacterial Isolates from Antarctic Lake Untersee.</title>
        <authorList>
            <person name="Fomenkov A."/>
            <person name="Akimov V.N."/>
            <person name="Vasilyeva L.V."/>
            <person name="Andersen D."/>
            <person name="Vincze T."/>
            <person name="Roberts R.J."/>
        </authorList>
    </citation>
    <scope>NUCLEOTIDE SEQUENCE [LARGE SCALE GENOMIC DNA]</scope>
    <source>
        <strain evidence="1 2">U14-5</strain>
    </source>
</reference>